<organism evidence="4 5">
    <name type="scientific">Pseudolactococcus paracarnosus</name>
    <dbReference type="NCBI Taxonomy" id="2749962"/>
    <lineage>
        <taxon>Bacteria</taxon>
        <taxon>Bacillati</taxon>
        <taxon>Bacillota</taxon>
        <taxon>Bacilli</taxon>
        <taxon>Lactobacillales</taxon>
        <taxon>Streptococcaceae</taxon>
        <taxon>Pseudolactococcus</taxon>
    </lineage>
</organism>
<dbReference type="InterPro" id="IPR006847">
    <property type="entry name" value="IF2_N"/>
</dbReference>
<reference evidence="4 5" key="1">
    <citation type="journal article" date="2022" name="Microbiol. Res.">
        <title>Comparative genome analysis, predicted lifestyle and antimicrobial strategies of Lactococcus carnosus and Lactococcus paracarnosus isolated from meat.</title>
        <authorList>
            <person name="Werum V."/>
            <person name="Ehrmann M."/>
            <person name="Vogel R."/>
            <person name="Hilgarth M."/>
        </authorList>
    </citation>
    <scope>NUCLEOTIDE SEQUENCE [LARGE SCALE GENOMIC DNA]</scope>
    <source>
        <strain evidence="4 5">TMW21897</strain>
    </source>
</reference>
<feature type="domain" description="Translation initiation factor IF-2 N-terminal" evidence="3">
    <location>
        <begin position="1"/>
        <end position="48"/>
    </location>
</feature>
<keyword evidence="2" id="KW-0472">Membrane</keyword>
<feature type="region of interest" description="Disordered" evidence="1">
    <location>
        <begin position="181"/>
        <end position="222"/>
    </location>
</feature>
<keyword evidence="2" id="KW-1133">Transmembrane helix</keyword>
<protein>
    <recommendedName>
        <fullName evidence="3">Translation initiation factor IF-2 N-terminal domain-containing protein</fullName>
    </recommendedName>
</protein>
<comment type="caution">
    <text evidence="4">The sequence shown here is derived from an EMBL/GenBank/DDBJ whole genome shotgun (WGS) entry which is preliminary data.</text>
</comment>
<accession>A0ABT0AP17</accession>
<dbReference type="Pfam" id="PF04760">
    <property type="entry name" value="IF2_N"/>
    <property type="match status" value="1"/>
</dbReference>
<name>A0ABT0AP17_9LACT</name>
<sequence>MKIYELAKELSVDKEALFFLAKNQGIEVKSIVSNLTSEEEERLLNAFDEAGGKLEPIEEQVEQTLLDKVVEPSPKVKKGKVKKKLFAKFVKKFERNLENYEKVPKKKDPAKVKEVGYQKARTVYQIVAFLVVAILLVCGVSAFRANTQMMTLQKSANASIKVLNKNQVSLSKSVEELKDKVKGLEDKKGEKSESDSKKSGKQTPSKDKEKDKDDKQKEGVKK</sequence>
<evidence type="ECO:0000313" key="5">
    <source>
        <dbReference type="Proteomes" id="UP001522462"/>
    </source>
</evidence>
<keyword evidence="2" id="KW-0812">Transmembrane</keyword>
<dbReference type="Proteomes" id="UP001522462">
    <property type="component" value="Unassembled WGS sequence"/>
</dbReference>
<keyword evidence="5" id="KW-1185">Reference proteome</keyword>
<evidence type="ECO:0000256" key="1">
    <source>
        <dbReference type="SAM" id="MobiDB-lite"/>
    </source>
</evidence>
<dbReference type="Gene3D" id="1.10.10.2480">
    <property type="match status" value="1"/>
</dbReference>
<proteinExistence type="predicted"/>
<evidence type="ECO:0000259" key="3">
    <source>
        <dbReference type="Pfam" id="PF04760"/>
    </source>
</evidence>
<gene>
    <name evidence="4" type="ORF">GYN19_10140</name>
</gene>
<dbReference type="EMBL" id="JAAEDA010000019">
    <property type="protein sequence ID" value="MCJ1978310.1"/>
    <property type="molecule type" value="Genomic_DNA"/>
</dbReference>
<evidence type="ECO:0000256" key="2">
    <source>
        <dbReference type="SAM" id="Phobius"/>
    </source>
</evidence>
<dbReference type="RefSeq" id="WP_243915245.1">
    <property type="nucleotide sequence ID" value="NZ_JAAECY010000043.1"/>
</dbReference>
<feature type="transmembrane region" description="Helical" evidence="2">
    <location>
        <begin position="123"/>
        <end position="143"/>
    </location>
</feature>
<evidence type="ECO:0000313" key="4">
    <source>
        <dbReference type="EMBL" id="MCJ1978310.1"/>
    </source>
</evidence>